<feature type="non-terminal residue" evidence="2">
    <location>
        <position position="181"/>
    </location>
</feature>
<name>A0A0X3PUN2_SCHSO</name>
<sequence length="181" mass="19885">MLQTARFFSSTSQVRQLSPAKSHMWTGASCRPYMEGRVSMVLSDNRPLIIALKSISNKLNRSCTASWCRRTIGKVGNICRLEAKGGGRHVPPGTSQARHSQALSCYCATRRLLAAWFPPWPDAPLLRRPGPLALRRGFHIDAALSMDARSTCADRRRNSRSQQLPPPGLQVAGLQAHAATP</sequence>
<accession>A0A0X3PUN2</accession>
<feature type="region of interest" description="Disordered" evidence="1">
    <location>
        <begin position="151"/>
        <end position="181"/>
    </location>
</feature>
<evidence type="ECO:0000313" key="2">
    <source>
        <dbReference type="EMBL" id="JAP54850.1"/>
    </source>
</evidence>
<protein>
    <submittedName>
        <fullName evidence="2">Uncharacterized protein</fullName>
    </submittedName>
</protein>
<gene>
    <name evidence="2" type="ORF">TR131450</name>
</gene>
<evidence type="ECO:0000256" key="1">
    <source>
        <dbReference type="SAM" id="MobiDB-lite"/>
    </source>
</evidence>
<reference evidence="2" key="1">
    <citation type="submission" date="2016-01" db="EMBL/GenBank/DDBJ databases">
        <title>Reference transcriptome for the parasite Schistocephalus solidus: insights into the molecular evolution of parasitism.</title>
        <authorList>
            <person name="Hebert F.O."/>
            <person name="Grambauer S."/>
            <person name="Barber I."/>
            <person name="Landry C.R."/>
            <person name="Aubin-Horth N."/>
        </authorList>
    </citation>
    <scope>NUCLEOTIDE SEQUENCE</scope>
</reference>
<dbReference type="EMBL" id="GEEE01008375">
    <property type="protein sequence ID" value="JAP54850.1"/>
    <property type="molecule type" value="Transcribed_RNA"/>
</dbReference>
<dbReference type="AlphaFoldDB" id="A0A0X3PUN2"/>
<organism evidence="2">
    <name type="scientific">Schistocephalus solidus</name>
    <name type="common">Tapeworm</name>
    <dbReference type="NCBI Taxonomy" id="70667"/>
    <lineage>
        <taxon>Eukaryota</taxon>
        <taxon>Metazoa</taxon>
        <taxon>Spiralia</taxon>
        <taxon>Lophotrochozoa</taxon>
        <taxon>Platyhelminthes</taxon>
        <taxon>Cestoda</taxon>
        <taxon>Eucestoda</taxon>
        <taxon>Diphyllobothriidea</taxon>
        <taxon>Diphyllobothriidae</taxon>
        <taxon>Schistocephalus</taxon>
    </lineage>
</organism>
<proteinExistence type="predicted"/>